<evidence type="ECO:0000256" key="2">
    <source>
        <dbReference type="ARBA" id="ARBA00023157"/>
    </source>
</evidence>
<dbReference type="SMART" id="SM00409">
    <property type="entry name" value="IG"/>
    <property type="match status" value="1"/>
</dbReference>
<gene>
    <name evidence="4" type="ORF">GDO86_019642</name>
</gene>
<keyword evidence="2" id="KW-1015">Disulfide bond</keyword>
<feature type="domain" description="Ig-like" evidence="3">
    <location>
        <begin position="5"/>
        <end position="85"/>
    </location>
</feature>
<dbReference type="GO" id="GO:0007166">
    <property type="term" value="P:cell surface receptor signaling pathway"/>
    <property type="evidence" value="ECO:0007669"/>
    <property type="project" value="TreeGrafter"/>
</dbReference>
<proteinExistence type="predicted"/>
<dbReference type="EMBL" id="JAACNH010000456">
    <property type="protein sequence ID" value="KAG8430966.1"/>
    <property type="molecule type" value="Genomic_DNA"/>
</dbReference>
<evidence type="ECO:0000313" key="4">
    <source>
        <dbReference type="EMBL" id="KAG8430966.1"/>
    </source>
</evidence>
<feature type="non-terminal residue" evidence="4">
    <location>
        <position position="1"/>
    </location>
</feature>
<sequence length="88" mass="9894">AEIIPVVSIWPNWGTILAYESVNLTCNVASISQGNVIYTWYRDHHNLHFHEQKLVIGFAEEEDIGNYQCQAGTSNFSEPVRIEVSGGE</sequence>
<keyword evidence="1" id="KW-0732">Signal</keyword>
<dbReference type="PANTHER" id="PTHR11481">
    <property type="entry name" value="IMMUNOGLOBULIN FC RECEPTOR"/>
    <property type="match status" value="1"/>
</dbReference>
<name>A0A8T2ILD4_9PIPI</name>
<evidence type="ECO:0000313" key="5">
    <source>
        <dbReference type="Proteomes" id="UP000812440"/>
    </source>
</evidence>
<dbReference type="PROSITE" id="PS50835">
    <property type="entry name" value="IG_LIKE"/>
    <property type="match status" value="1"/>
</dbReference>
<accession>A0A8T2ILD4</accession>
<dbReference type="OrthoDB" id="6151406at2759"/>
<dbReference type="InterPro" id="IPR050488">
    <property type="entry name" value="Ig_Fc_receptor"/>
</dbReference>
<dbReference type="GO" id="GO:0006955">
    <property type="term" value="P:immune response"/>
    <property type="evidence" value="ECO:0007669"/>
    <property type="project" value="TreeGrafter"/>
</dbReference>
<dbReference type="Gene3D" id="2.60.40.10">
    <property type="entry name" value="Immunoglobulins"/>
    <property type="match status" value="1"/>
</dbReference>
<comment type="caution">
    <text evidence="4">The sequence shown here is derived from an EMBL/GenBank/DDBJ whole genome shotgun (WGS) entry which is preliminary data.</text>
</comment>
<dbReference type="InterPro" id="IPR003599">
    <property type="entry name" value="Ig_sub"/>
</dbReference>
<keyword evidence="5" id="KW-1185">Reference proteome</keyword>
<dbReference type="Proteomes" id="UP000812440">
    <property type="component" value="Unassembled WGS sequence"/>
</dbReference>
<dbReference type="PANTHER" id="PTHR11481:SF108">
    <property type="entry name" value="FC RECEPTOR, IGG, HIGH AFFINITY I ISOFORM X1"/>
    <property type="match status" value="1"/>
</dbReference>
<evidence type="ECO:0000259" key="3">
    <source>
        <dbReference type="PROSITE" id="PS50835"/>
    </source>
</evidence>
<dbReference type="SUPFAM" id="SSF48726">
    <property type="entry name" value="Immunoglobulin"/>
    <property type="match status" value="1"/>
</dbReference>
<reference evidence="4" key="1">
    <citation type="thesis" date="2020" institute="ProQuest LLC" country="789 East Eisenhower Parkway, Ann Arbor, MI, USA">
        <title>Comparative Genomics and Chromosome Evolution.</title>
        <authorList>
            <person name="Mudd A.B."/>
        </authorList>
    </citation>
    <scope>NUCLEOTIDE SEQUENCE</scope>
    <source>
        <strain evidence="4">Female2</strain>
        <tissue evidence="4">Blood</tissue>
    </source>
</reference>
<organism evidence="4 5">
    <name type="scientific">Hymenochirus boettgeri</name>
    <name type="common">Congo dwarf clawed frog</name>
    <dbReference type="NCBI Taxonomy" id="247094"/>
    <lineage>
        <taxon>Eukaryota</taxon>
        <taxon>Metazoa</taxon>
        <taxon>Chordata</taxon>
        <taxon>Craniata</taxon>
        <taxon>Vertebrata</taxon>
        <taxon>Euteleostomi</taxon>
        <taxon>Amphibia</taxon>
        <taxon>Batrachia</taxon>
        <taxon>Anura</taxon>
        <taxon>Pipoidea</taxon>
        <taxon>Pipidae</taxon>
        <taxon>Pipinae</taxon>
        <taxon>Hymenochirus</taxon>
    </lineage>
</organism>
<dbReference type="InterPro" id="IPR036179">
    <property type="entry name" value="Ig-like_dom_sf"/>
</dbReference>
<dbReference type="InterPro" id="IPR013783">
    <property type="entry name" value="Ig-like_fold"/>
</dbReference>
<protein>
    <recommendedName>
        <fullName evidence="3">Ig-like domain-containing protein</fullName>
    </recommendedName>
</protein>
<dbReference type="Pfam" id="PF13927">
    <property type="entry name" value="Ig_3"/>
    <property type="match status" value="1"/>
</dbReference>
<evidence type="ECO:0000256" key="1">
    <source>
        <dbReference type="ARBA" id="ARBA00022729"/>
    </source>
</evidence>
<dbReference type="AlphaFoldDB" id="A0A8T2ILD4"/>
<dbReference type="GO" id="GO:0009897">
    <property type="term" value="C:external side of plasma membrane"/>
    <property type="evidence" value="ECO:0007669"/>
    <property type="project" value="TreeGrafter"/>
</dbReference>
<dbReference type="InterPro" id="IPR007110">
    <property type="entry name" value="Ig-like_dom"/>
</dbReference>
<dbReference type="GO" id="GO:0004888">
    <property type="term" value="F:transmembrane signaling receptor activity"/>
    <property type="evidence" value="ECO:0007669"/>
    <property type="project" value="TreeGrafter"/>
</dbReference>